<organism evidence="6 7">
    <name type="scientific">Leersia perrieri</name>
    <dbReference type="NCBI Taxonomy" id="77586"/>
    <lineage>
        <taxon>Eukaryota</taxon>
        <taxon>Viridiplantae</taxon>
        <taxon>Streptophyta</taxon>
        <taxon>Embryophyta</taxon>
        <taxon>Tracheophyta</taxon>
        <taxon>Spermatophyta</taxon>
        <taxon>Magnoliopsida</taxon>
        <taxon>Liliopsida</taxon>
        <taxon>Poales</taxon>
        <taxon>Poaceae</taxon>
        <taxon>BOP clade</taxon>
        <taxon>Oryzoideae</taxon>
        <taxon>Oryzeae</taxon>
        <taxon>Oryzinae</taxon>
        <taxon>Leersia</taxon>
    </lineage>
</organism>
<dbReference type="Gramene" id="LPERR04G06070.1">
    <property type="protein sequence ID" value="LPERR04G06070.1"/>
    <property type="gene ID" value="LPERR04G06070"/>
</dbReference>
<evidence type="ECO:0000313" key="7">
    <source>
        <dbReference type="Proteomes" id="UP000032180"/>
    </source>
</evidence>
<evidence type="ECO:0000256" key="2">
    <source>
        <dbReference type="ARBA" id="ARBA00022702"/>
    </source>
</evidence>
<name>A0A0D9W3U1_9ORYZ</name>
<dbReference type="AlphaFoldDB" id="A0A0D9W3U1"/>
<keyword evidence="4" id="KW-1015">Disulfide bond</keyword>
<dbReference type="EnsemblPlants" id="LPERR04G06070.1">
    <property type="protein sequence ID" value="LPERR04G06070.1"/>
    <property type="gene ID" value="LPERR04G06070"/>
</dbReference>
<comment type="similarity">
    <text evidence="1">Belongs to the plant rapid alkalinization factor (RALF) family.</text>
</comment>
<dbReference type="GO" id="GO:0005179">
    <property type="term" value="F:hormone activity"/>
    <property type="evidence" value="ECO:0007669"/>
    <property type="project" value="UniProtKB-KW"/>
</dbReference>
<accession>A0A0D9W3U1</accession>
<dbReference type="HOGENOM" id="CLU_137621_0_0_1"/>
<dbReference type="Pfam" id="PF05498">
    <property type="entry name" value="RALF"/>
    <property type="match status" value="1"/>
</dbReference>
<dbReference type="PANTHER" id="PTHR34998">
    <property type="entry name" value="OS04G0357400 PROTEIN-RELATED"/>
    <property type="match status" value="1"/>
</dbReference>
<dbReference type="eggNOG" id="ENOG502R3JF">
    <property type="taxonomic scope" value="Eukaryota"/>
</dbReference>
<keyword evidence="2" id="KW-0372">Hormone</keyword>
<proteinExistence type="inferred from homology"/>
<feature type="signal peptide" evidence="5">
    <location>
        <begin position="1"/>
        <end position="25"/>
    </location>
</feature>
<reference evidence="6 7" key="1">
    <citation type="submission" date="2012-08" db="EMBL/GenBank/DDBJ databases">
        <title>Oryza genome evolution.</title>
        <authorList>
            <person name="Wing R.A."/>
        </authorList>
    </citation>
    <scope>NUCLEOTIDE SEQUENCE</scope>
</reference>
<evidence type="ECO:0000313" key="6">
    <source>
        <dbReference type="EnsemblPlants" id="LPERR04G06070.1"/>
    </source>
</evidence>
<keyword evidence="7" id="KW-1185">Reference proteome</keyword>
<evidence type="ECO:0000256" key="4">
    <source>
        <dbReference type="ARBA" id="ARBA00023157"/>
    </source>
</evidence>
<sequence length="126" mass="13072">MDRSVVVISFLLLAVVLSLSGPAAGDMRVVHSSTNSAGQVIDAAVRQLMMPPAVEVTSSTRRLEDAVAPEFGVDMELHRRILASGTISPGALKPNGPACVKTCPARGGSYTGRGCQTVYQCKNSGG</sequence>
<evidence type="ECO:0000256" key="5">
    <source>
        <dbReference type="SAM" id="SignalP"/>
    </source>
</evidence>
<dbReference type="Proteomes" id="UP000032180">
    <property type="component" value="Chromosome 4"/>
</dbReference>
<keyword evidence="3 5" id="KW-0732">Signal</keyword>
<reference evidence="6" key="3">
    <citation type="submission" date="2015-04" db="UniProtKB">
        <authorList>
            <consortium name="EnsemblPlants"/>
        </authorList>
    </citation>
    <scope>IDENTIFICATION</scope>
</reference>
<dbReference type="PANTHER" id="PTHR34998:SF9">
    <property type="entry name" value="OS04G0357400 PROTEIN"/>
    <property type="match status" value="1"/>
</dbReference>
<reference evidence="7" key="2">
    <citation type="submission" date="2013-12" db="EMBL/GenBank/DDBJ databases">
        <authorList>
            <person name="Yu Y."/>
            <person name="Lee S."/>
            <person name="de Baynast K."/>
            <person name="Wissotski M."/>
            <person name="Liu L."/>
            <person name="Talag J."/>
            <person name="Goicoechea J."/>
            <person name="Angelova A."/>
            <person name="Jetty R."/>
            <person name="Kudrna D."/>
            <person name="Golser W."/>
            <person name="Rivera L."/>
            <person name="Zhang J."/>
            <person name="Wing R."/>
        </authorList>
    </citation>
    <scope>NUCLEOTIDE SEQUENCE</scope>
</reference>
<protein>
    <submittedName>
        <fullName evidence="6">Uncharacterized protein</fullName>
    </submittedName>
</protein>
<dbReference type="InterPro" id="IPR008801">
    <property type="entry name" value="RALF"/>
</dbReference>
<evidence type="ECO:0000256" key="1">
    <source>
        <dbReference type="ARBA" id="ARBA00009178"/>
    </source>
</evidence>
<evidence type="ECO:0000256" key="3">
    <source>
        <dbReference type="ARBA" id="ARBA00022729"/>
    </source>
</evidence>
<feature type="chain" id="PRO_5002348678" evidence="5">
    <location>
        <begin position="26"/>
        <end position="126"/>
    </location>
</feature>